<evidence type="ECO:0000313" key="3">
    <source>
        <dbReference type="Proteomes" id="UP000823775"/>
    </source>
</evidence>
<reference evidence="2 3" key="1">
    <citation type="journal article" date="2021" name="BMC Genomics">
        <title>Datura genome reveals duplications of psychoactive alkaloid biosynthetic genes and high mutation rate following tissue culture.</title>
        <authorList>
            <person name="Rajewski A."/>
            <person name="Carter-House D."/>
            <person name="Stajich J."/>
            <person name="Litt A."/>
        </authorList>
    </citation>
    <scope>NUCLEOTIDE SEQUENCE [LARGE SCALE GENOMIC DNA]</scope>
    <source>
        <strain evidence="2">AR-01</strain>
    </source>
</reference>
<protein>
    <submittedName>
        <fullName evidence="2">Uncharacterized protein</fullName>
    </submittedName>
</protein>
<dbReference type="Proteomes" id="UP000823775">
    <property type="component" value="Unassembled WGS sequence"/>
</dbReference>
<evidence type="ECO:0000313" key="2">
    <source>
        <dbReference type="EMBL" id="MCD7468470.1"/>
    </source>
</evidence>
<gene>
    <name evidence="2" type="ORF">HAX54_006678</name>
</gene>
<organism evidence="2 3">
    <name type="scientific">Datura stramonium</name>
    <name type="common">Jimsonweed</name>
    <name type="synonym">Common thornapple</name>
    <dbReference type="NCBI Taxonomy" id="4076"/>
    <lineage>
        <taxon>Eukaryota</taxon>
        <taxon>Viridiplantae</taxon>
        <taxon>Streptophyta</taxon>
        <taxon>Embryophyta</taxon>
        <taxon>Tracheophyta</taxon>
        <taxon>Spermatophyta</taxon>
        <taxon>Magnoliopsida</taxon>
        <taxon>eudicotyledons</taxon>
        <taxon>Gunneridae</taxon>
        <taxon>Pentapetalae</taxon>
        <taxon>asterids</taxon>
        <taxon>lamiids</taxon>
        <taxon>Solanales</taxon>
        <taxon>Solanaceae</taxon>
        <taxon>Solanoideae</taxon>
        <taxon>Datureae</taxon>
        <taxon>Datura</taxon>
    </lineage>
</organism>
<dbReference type="EMBL" id="JACEIK010001338">
    <property type="protein sequence ID" value="MCD7468470.1"/>
    <property type="molecule type" value="Genomic_DNA"/>
</dbReference>
<feature type="region of interest" description="Disordered" evidence="1">
    <location>
        <begin position="192"/>
        <end position="215"/>
    </location>
</feature>
<comment type="caution">
    <text evidence="2">The sequence shown here is derived from an EMBL/GenBank/DDBJ whole genome shotgun (WGS) entry which is preliminary data.</text>
</comment>
<sequence>MDDKSIRKSMGIVEDMLVKVGKFVLPANFVVLDYDVDIKIFIILRHPFLAIERALMNSESMEGSGRGSPILGMTYPWAESGNGTKRAVQRVARLRLPKTPDLGMRTLIQGRVPSPINQGSHHTQDDLVSNFIRRGICNHPISNLIIPGVPTRKALRGGHLSEGKVGGGYHQDERGGLPVPHHLSVPVPIGGRPDIEGPPEITQSTVMPPPPGTSC</sequence>
<dbReference type="PANTHER" id="PTHR33067:SF9">
    <property type="entry name" value="RNA-DIRECTED DNA POLYMERASE"/>
    <property type="match status" value="1"/>
</dbReference>
<evidence type="ECO:0000256" key="1">
    <source>
        <dbReference type="SAM" id="MobiDB-lite"/>
    </source>
</evidence>
<accession>A0ABS8TAM8</accession>
<dbReference type="PANTHER" id="PTHR33067">
    <property type="entry name" value="RNA-DIRECTED DNA POLYMERASE-RELATED"/>
    <property type="match status" value="1"/>
</dbReference>
<keyword evidence="3" id="KW-1185">Reference proteome</keyword>
<proteinExistence type="predicted"/>
<name>A0ABS8TAM8_DATST</name>